<dbReference type="InterPro" id="IPR013342">
    <property type="entry name" value="Mandelate_racemase_C"/>
</dbReference>
<accession>A0A5B9E3X8</accession>
<sequence length="343" mass="36810">MKDYSLSKRSALRINLGVVVETWKMAQSLTITGHTFDEFRFVVVTLSDGVHQGRGEAAGVYYLKDVPATMVAQIEAVRECVESGITREELRSILPPGGARNAIDCALWDLESQQLGKPVWELAGVGAPQPLLTTYTLGADAPEVMARGARDKYRDAKAIKLKLLGDDQDAARVQAVRAARDDVWIGVDANQGFTAGTLTELLPTLIEARVQLIEQPCKIGDEAQLDNVRSPIPFAADESVQSLSDVAALAGRFQVVNIKLDKCGGLTEALLMAKQARHLGIRVMVGNMGGTSLAMAPAMIVGQCCDIVDLDGPLFLTADRNPAIVYEHGLVSAPTGLYGWPGV</sequence>
<dbReference type="Pfam" id="PF13378">
    <property type="entry name" value="MR_MLE_C"/>
    <property type="match status" value="1"/>
</dbReference>
<evidence type="ECO:0000256" key="2">
    <source>
        <dbReference type="ARBA" id="ARBA00022723"/>
    </source>
</evidence>
<evidence type="ECO:0000313" key="10">
    <source>
        <dbReference type="Proteomes" id="UP000321807"/>
    </source>
</evidence>
<keyword evidence="4 7" id="KW-0413">Isomerase</keyword>
<dbReference type="RefSeq" id="WP_147627433.1">
    <property type="nucleotide sequence ID" value="NZ_CP042807.1"/>
</dbReference>
<dbReference type="Gene3D" id="3.20.20.120">
    <property type="entry name" value="Enolase-like C-terminal domain"/>
    <property type="match status" value="1"/>
</dbReference>
<evidence type="ECO:0000256" key="6">
    <source>
        <dbReference type="PIRSR" id="PIRSR634603-3"/>
    </source>
</evidence>
<dbReference type="InterPro" id="IPR018110">
    <property type="entry name" value="Mandel_Rmase/mucon_lact_enz_CS"/>
</dbReference>
<name>A0A5B9E3X8_9GAMM</name>
<comment type="cofactor">
    <cofactor evidence="6 7">
        <name>Mg(2+)</name>
        <dbReference type="ChEBI" id="CHEBI:18420"/>
    </cofactor>
    <text evidence="6 7">Binds 1 Mg(2+) ion per subunit.</text>
</comment>
<dbReference type="CDD" id="cd03319">
    <property type="entry name" value="L-Ala-DL-Glu_epimerase"/>
    <property type="match status" value="1"/>
</dbReference>
<dbReference type="Pfam" id="PF02746">
    <property type="entry name" value="MR_MLE_N"/>
    <property type="match status" value="1"/>
</dbReference>
<dbReference type="SMART" id="SM00922">
    <property type="entry name" value="MR_MLE"/>
    <property type="match status" value="1"/>
</dbReference>
<feature type="binding site" evidence="6">
    <location>
        <position position="237"/>
    </location>
    <ligand>
        <name>Mg(2+)</name>
        <dbReference type="ChEBI" id="CHEBI:18420"/>
    </ligand>
</feature>
<feature type="domain" description="Mandelate racemase/muconate lactonizing enzyme C-terminal" evidence="8">
    <location>
        <begin position="142"/>
        <end position="235"/>
    </location>
</feature>
<dbReference type="SUPFAM" id="SSF54826">
    <property type="entry name" value="Enolase N-terminal domain-like"/>
    <property type="match status" value="1"/>
</dbReference>
<dbReference type="Proteomes" id="UP000321807">
    <property type="component" value="Chromosome"/>
</dbReference>
<feature type="binding site" evidence="6">
    <location>
        <position position="188"/>
    </location>
    <ligand>
        <name>Mg(2+)</name>
        <dbReference type="ChEBI" id="CHEBI:18420"/>
    </ligand>
</feature>
<evidence type="ECO:0000256" key="5">
    <source>
        <dbReference type="PIRSR" id="PIRSR634603-1"/>
    </source>
</evidence>
<dbReference type="GO" id="GO:0009063">
    <property type="term" value="P:amino acid catabolic process"/>
    <property type="evidence" value="ECO:0007669"/>
    <property type="project" value="InterPro"/>
</dbReference>
<evidence type="ECO:0000256" key="1">
    <source>
        <dbReference type="ARBA" id="ARBA00008031"/>
    </source>
</evidence>
<dbReference type="SFLD" id="SFLDS00001">
    <property type="entry name" value="Enolase"/>
    <property type="match status" value="1"/>
</dbReference>
<feature type="binding site" evidence="6">
    <location>
        <position position="214"/>
    </location>
    <ligand>
        <name>Mg(2+)</name>
        <dbReference type="ChEBI" id="CHEBI:18420"/>
    </ligand>
</feature>
<dbReference type="PROSITE" id="PS00909">
    <property type="entry name" value="MR_MLE_2"/>
    <property type="match status" value="1"/>
</dbReference>
<organism evidence="9 10">
    <name type="scientific">Rhodanobacter glycinis</name>
    <dbReference type="NCBI Taxonomy" id="582702"/>
    <lineage>
        <taxon>Bacteria</taxon>
        <taxon>Pseudomonadati</taxon>
        <taxon>Pseudomonadota</taxon>
        <taxon>Gammaproteobacteria</taxon>
        <taxon>Lysobacterales</taxon>
        <taxon>Rhodanobacteraceae</taxon>
        <taxon>Rhodanobacter</taxon>
    </lineage>
</organism>
<reference evidence="9 10" key="1">
    <citation type="submission" date="2019-08" db="EMBL/GenBank/DDBJ databases">
        <title>Complete genome sequence of Rhodanobacter glycinis strain T01E-68 isolated from tomato root.</title>
        <authorList>
            <person name="Weon H.-Y."/>
            <person name="Lee S.A."/>
        </authorList>
    </citation>
    <scope>NUCLEOTIDE SEQUENCE [LARGE SCALE GENOMIC DNA]</scope>
    <source>
        <strain evidence="9 10">T01E-68</strain>
    </source>
</reference>
<dbReference type="AlphaFoldDB" id="A0A5B9E3X8"/>
<dbReference type="GO" id="GO:0046872">
    <property type="term" value="F:metal ion binding"/>
    <property type="evidence" value="ECO:0007669"/>
    <property type="project" value="UniProtKB-KW"/>
</dbReference>
<evidence type="ECO:0000259" key="8">
    <source>
        <dbReference type="SMART" id="SM00922"/>
    </source>
</evidence>
<dbReference type="SFLD" id="SFLDG00180">
    <property type="entry name" value="muconate_cycloisomerase"/>
    <property type="match status" value="1"/>
</dbReference>
<evidence type="ECO:0000256" key="4">
    <source>
        <dbReference type="ARBA" id="ARBA00023235"/>
    </source>
</evidence>
<comment type="similarity">
    <text evidence="1 7">Belongs to the mandelate racemase/muconate lactonizing enzyme family.</text>
</comment>
<dbReference type="Gene3D" id="3.30.390.10">
    <property type="entry name" value="Enolase-like, N-terminal domain"/>
    <property type="match status" value="1"/>
</dbReference>
<keyword evidence="3 6" id="KW-0460">Magnesium</keyword>
<feature type="active site" description="Proton acceptor; specific for (S)-substrate epimerization" evidence="5">
    <location>
        <position position="259"/>
    </location>
</feature>
<evidence type="ECO:0000256" key="7">
    <source>
        <dbReference type="RuleBase" id="RU366006"/>
    </source>
</evidence>
<dbReference type="PANTHER" id="PTHR48080:SF3">
    <property type="entry name" value="ENOLASE SUPERFAMILY MEMBER DDB_G0284701"/>
    <property type="match status" value="1"/>
</dbReference>
<dbReference type="SUPFAM" id="SSF51604">
    <property type="entry name" value="Enolase C-terminal domain-like"/>
    <property type="match status" value="1"/>
</dbReference>
<dbReference type="EMBL" id="CP042807">
    <property type="protein sequence ID" value="QEE24936.1"/>
    <property type="molecule type" value="Genomic_DNA"/>
</dbReference>
<dbReference type="InterPro" id="IPR013341">
    <property type="entry name" value="Mandelate_racemase_N_dom"/>
</dbReference>
<gene>
    <name evidence="9" type="ORF">CS053_10830</name>
</gene>
<protein>
    <recommendedName>
        <fullName evidence="7">Dipeptide epimerase</fullName>
        <ecNumber evidence="7">5.1.1.-</ecNumber>
    </recommendedName>
</protein>
<evidence type="ECO:0000256" key="3">
    <source>
        <dbReference type="ARBA" id="ARBA00022842"/>
    </source>
</evidence>
<dbReference type="EC" id="5.1.1.-" evidence="7"/>
<dbReference type="PANTHER" id="PTHR48080">
    <property type="entry name" value="D-GALACTONATE DEHYDRATASE-RELATED"/>
    <property type="match status" value="1"/>
</dbReference>
<dbReference type="GO" id="GO:0016855">
    <property type="term" value="F:racemase and epimerase activity, acting on amino acids and derivatives"/>
    <property type="evidence" value="ECO:0007669"/>
    <property type="project" value="UniProtKB-UniRule"/>
</dbReference>
<dbReference type="InterPro" id="IPR034593">
    <property type="entry name" value="DgoD-like"/>
</dbReference>
<dbReference type="InterPro" id="IPR029065">
    <property type="entry name" value="Enolase_C-like"/>
</dbReference>
<proteinExistence type="inferred from homology"/>
<dbReference type="InterPro" id="IPR036849">
    <property type="entry name" value="Enolase-like_C_sf"/>
</dbReference>
<feature type="active site" description="Proton acceptor; specific for (R)-substrate epimerization" evidence="5">
    <location>
        <position position="162"/>
    </location>
</feature>
<dbReference type="InterPro" id="IPR034603">
    <property type="entry name" value="Dipeptide_epimerase"/>
</dbReference>
<keyword evidence="2 6" id="KW-0479">Metal-binding</keyword>
<dbReference type="InterPro" id="IPR029017">
    <property type="entry name" value="Enolase-like_N"/>
</dbReference>
<dbReference type="KEGG" id="rgl:CS053_10830"/>
<evidence type="ECO:0000313" key="9">
    <source>
        <dbReference type="EMBL" id="QEE24936.1"/>
    </source>
</evidence>